<evidence type="ECO:0000256" key="1">
    <source>
        <dbReference type="SAM" id="Phobius"/>
    </source>
</evidence>
<protein>
    <recommendedName>
        <fullName evidence="4">Transmembrane protein</fullName>
    </recommendedName>
</protein>
<dbReference type="OrthoDB" id="309956at2759"/>
<sequence>MNSLFKGENLTFECRGCPQGINLQNTLNQTGKRFESKHQFKSISSNINNTNFATITKNQQVITYGWDGDQFNIFKSYKIDQIEYHCFNVFYTFDNSVLLDCYHQNKLLLCYLQNDTLIRVYNQQSQMPISTKIIQMINQTQVYTLYGQYYEDYQLLTLFKDKNYSFLNISTWQQGFQDFIQSQGLNRTNFIYLSNNTNLLQIIINESENFQILSQFNLNAEIKTFTVFSSLSKNSQCDQLIVLLDQELNKNLWHFLACQQLFIEYRNYRLSLNGLNTQNIQIFANDEFLILQLDQYISIRQIDFPERILKEAILEKSEKFNSTKFLYFDKSKSILFEFGIQLIAYLVAIPNLNGFFANNSISQNFTIYRTIFDLIDPRCQVQLQFILLSEKDSLIYQQFSSNPEKDYIVINKGYYQIIENYSGSLLKLQSQFSEQFVGEFESAVLQKVKQNFTKNFQLATMMYVNQNLPQLFIAGIIEQQIFFYLYTPQFYCQQNYQENLNQSNFQQIQMAYNSQGSVLIGVSFESNQIQLFSYNFTNFTINQAMIMIPPYKSFLLNYNCIIILTKRKEILVFSQDLNIKYHLKTDNIQQFYQEVILFRPVAIALNQQDQSSLLVIGNENQILIFSITNSAILIPICFQNLDLFILDIKLVKNKIIVIYNDYLLNVCFQVWEFVNLKCLNFQQNLRCISQIQYQTSYSDNQFFYVKLNSDNMQVYNPSLPQHMSLYQSFPFNSSYLACTYIEEFSLLLLNNNLYHLYPIITMRFSPNNTLQYPTYEKVVFYFFNITTGINENVYQNTQNYTLRLINCFINITLKEYNKNIEKDEVVVLNSEILSNSSQIVTYSLINSSSYEHSQCVIYNSVTYNQNITYNVIFNILTAVNGLFVLQSNKILHIVESQDYNLQLNQIEECFQSYAYYSTLYSICQNKFNQLVVISFIIYDQSIQEQQTYVIETNQIIPKQFVVLFELYFILGQINGEVDIFIFNPKNNTISILTNCKDCTYFSLTNFRNITKASEQISLIGVFYVCSSQLYYKILNYNQNTQEIIFQTRDMKLYFFKIPEIQSLMPVQVLVVKNFYSEVVLLLTTLNHFTIIISISYDFSKSQFKPQQIISSIPPYGNFTLKNSQLSNGILMNTYQNHSLSFHYTFYNLTQINIANFNIPLLMFGGSPPQDFQQLNAFFYDQQNHQGQLLLFNGSQGSIYDIIPMSIICSFNLSIFEKSEKFRYQLQAQNAFGQNGTELIFSYSRNQDNWAYGLISIVAICLILAIYTYLKKVKNLKPVNYDEEDEFEL</sequence>
<reference evidence="2" key="1">
    <citation type="submission" date="2021-01" db="EMBL/GenBank/DDBJ databases">
        <authorList>
            <consortium name="Genoscope - CEA"/>
            <person name="William W."/>
        </authorList>
    </citation>
    <scope>NUCLEOTIDE SEQUENCE</scope>
</reference>
<dbReference type="Proteomes" id="UP000692954">
    <property type="component" value="Unassembled WGS sequence"/>
</dbReference>
<accession>A0A8S1N3M6</accession>
<name>A0A8S1N3M6_9CILI</name>
<keyword evidence="1" id="KW-0812">Transmembrane</keyword>
<gene>
    <name evidence="2" type="ORF">PSON_ATCC_30995.1.T0460189</name>
</gene>
<keyword evidence="1" id="KW-1133">Transmembrane helix</keyword>
<proteinExistence type="predicted"/>
<feature type="transmembrane region" description="Helical" evidence="1">
    <location>
        <begin position="1249"/>
        <end position="1269"/>
    </location>
</feature>
<keyword evidence="1" id="KW-0472">Membrane</keyword>
<dbReference type="EMBL" id="CAJJDN010000046">
    <property type="protein sequence ID" value="CAD8084296.1"/>
    <property type="molecule type" value="Genomic_DNA"/>
</dbReference>
<evidence type="ECO:0000313" key="2">
    <source>
        <dbReference type="EMBL" id="CAD8084296.1"/>
    </source>
</evidence>
<organism evidence="2 3">
    <name type="scientific">Paramecium sonneborni</name>
    <dbReference type="NCBI Taxonomy" id="65129"/>
    <lineage>
        <taxon>Eukaryota</taxon>
        <taxon>Sar</taxon>
        <taxon>Alveolata</taxon>
        <taxon>Ciliophora</taxon>
        <taxon>Intramacronucleata</taxon>
        <taxon>Oligohymenophorea</taxon>
        <taxon>Peniculida</taxon>
        <taxon>Parameciidae</taxon>
        <taxon>Paramecium</taxon>
    </lineage>
</organism>
<comment type="caution">
    <text evidence="2">The sequence shown here is derived from an EMBL/GenBank/DDBJ whole genome shotgun (WGS) entry which is preliminary data.</text>
</comment>
<evidence type="ECO:0000313" key="3">
    <source>
        <dbReference type="Proteomes" id="UP000692954"/>
    </source>
</evidence>
<keyword evidence="3" id="KW-1185">Reference proteome</keyword>
<evidence type="ECO:0008006" key="4">
    <source>
        <dbReference type="Google" id="ProtNLM"/>
    </source>
</evidence>